<feature type="compositionally biased region" description="Basic residues" evidence="10">
    <location>
        <begin position="30"/>
        <end position="46"/>
    </location>
</feature>
<dbReference type="PANTHER" id="PTHR22984:SF11">
    <property type="entry name" value="AURORA KINASE-RELATED"/>
    <property type="match status" value="1"/>
</dbReference>
<organism evidence="12 13">
    <name type="scientific">Culter alburnus</name>
    <name type="common">Topmouth culter</name>
    <dbReference type="NCBI Taxonomy" id="194366"/>
    <lineage>
        <taxon>Eukaryota</taxon>
        <taxon>Metazoa</taxon>
        <taxon>Chordata</taxon>
        <taxon>Craniata</taxon>
        <taxon>Vertebrata</taxon>
        <taxon>Euteleostomi</taxon>
        <taxon>Actinopterygii</taxon>
        <taxon>Neopterygii</taxon>
        <taxon>Teleostei</taxon>
        <taxon>Ostariophysi</taxon>
        <taxon>Cypriniformes</taxon>
        <taxon>Xenocyprididae</taxon>
        <taxon>Xenocypridinae</taxon>
        <taxon>Culter</taxon>
    </lineage>
</organism>
<dbReference type="InterPro" id="IPR051138">
    <property type="entry name" value="PIM_Ser/Thr_kinase"/>
</dbReference>
<reference evidence="12 13" key="1">
    <citation type="submission" date="2024-05" db="EMBL/GenBank/DDBJ databases">
        <title>A high-quality chromosomal-level genome assembly of Topmouth culter (Culter alburnus).</title>
        <authorList>
            <person name="Zhao H."/>
        </authorList>
    </citation>
    <scope>NUCLEOTIDE SEQUENCE [LARGE SCALE GENOMIC DNA]</scope>
    <source>
        <strain evidence="12">CATC2023</strain>
        <tissue evidence="12">Muscle</tissue>
    </source>
</reference>
<dbReference type="EC" id="2.7.11.1" evidence="2"/>
<keyword evidence="4" id="KW-0808">Transferase</keyword>
<keyword evidence="3" id="KW-0723">Serine/threonine-protein kinase</keyword>
<dbReference type="PANTHER" id="PTHR22984">
    <property type="entry name" value="SERINE/THREONINE-PROTEIN KINASE PIM"/>
    <property type="match status" value="1"/>
</dbReference>
<accession>A0AAW2A945</accession>
<dbReference type="Proteomes" id="UP001479290">
    <property type="component" value="Unassembled WGS sequence"/>
</dbReference>
<feature type="region of interest" description="Disordered" evidence="10">
    <location>
        <begin position="165"/>
        <end position="201"/>
    </location>
</feature>
<comment type="caution">
    <text evidence="12">The sequence shown here is derived from an EMBL/GenBank/DDBJ whole genome shotgun (WGS) entry which is preliminary data.</text>
</comment>
<feature type="compositionally biased region" description="Low complexity" evidence="10">
    <location>
        <begin position="178"/>
        <end position="195"/>
    </location>
</feature>
<feature type="compositionally biased region" description="Polar residues" evidence="10">
    <location>
        <begin position="49"/>
        <end position="63"/>
    </location>
</feature>
<dbReference type="Gene3D" id="3.30.200.20">
    <property type="entry name" value="Phosphorylase Kinase, domain 1"/>
    <property type="match status" value="2"/>
</dbReference>
<dbReference type="FunFam" id="1.10.510.10:FF:000392">
    <property type="entry name" value="Pim proto-oncogene, serine/threonine kinase,-related 152"/>
    <property type="match status" value="1"/>
</dbReference>
<evidence type="ECO:0000256" key="6">
    <source>
        <dbReference type="ARBA" id="ARBA00022777"/>
    </source>
</evidence>
<evidence type="ECO:0000259" key="11">
    <source>
        <dbReference type="PROSITE" id="PS50011"/>
    </source>
</evidence>
<proteinExistence type="inferred from homology"/>
<keyword evidence="5" id="KW-0547">Nucleotide-binding</keyword>
<dbReference type="EMBL" id="JAWDJR010000008">
    <property type="protein sequence ID" value="KAK9970235.1"/>
    <property type="molecule type" value="Genomic_DNA"/>
</dbReference>
<dbReference type="SUPFAM" id="SSF56112">
    <property type="entry name" value="Protein kinase-like (PK-like)"/>
    <property type="match status" value="1"/>
</dbReference>
<dbReference type="GO" id="GO:0043066">
    <property type="term" value="P:negative regulation of apoptotic process"/>
    <property type="evidence" value="ECO:0007669"/>
    <property type="project" value="TreeGrafter"/>
</dbReference>
<evidence type="ECO:0000256" key="10">
    <source>
        <dbReference type="SAM" id="MobiDB-lite"/>
    </source>
</evidence>
<evidence type="ECO:0000256" key="4">
    <source>
        <dbReference type="ARBA" id="ARBA00022679"/>
    </source>
</evidence>
<comment type="similarity">
    <text evidence="1">Belongs to the protein kinase superfamily. CAMK Ser/Thr protein kinase family. PIM subfamily.</text>
</comment>
<feature type="domain" description="Protein kinase" evidence="11">
    <location>
        <begin position="226"/>
        <end position="461"/>
    </location>
</feature>
<evidence type="ECO:0000313" key="13">
    <source>
        <dbReference type="Proteomes" id="UP001479290"/>
    </source>
</evidence>
<keyword evidence="7" id="KW-0067">ATP-binding</keyword>
<dbReference type="PROSITE" id="PS00108">
    <property type="entry name" value="PROTEIN_KINASE_ST"/>
    <property type="match status" value="1"/>
</dbReference>
<evidence type="ECO:0000256" key="1">
    <source>
        <dbReference type="ARBA" id="ARBA00005505"/>
    </source>
</evidence>
<dbReference type="AlphaFoldDB" id="A0AAW2A945"/>
<evidence type="ECO:0000256" key="9">
    <source>
        <dbReference type="ARBA" id="ARBA00048679"/>
    </source>
</evidence>
<dbReference type="GO" id="GO:0005737">
    <property type="term" value="C:cytoplasm"/>
    <property type="evidence" value="ECO:0007669"/>
    <property type="project" value="TreeGrafter"/>
</dbReference>
<evidence type="ECO:0000256" key="7">
    <source>
        <dbReference type="ARBA" id="ARBA00022840"/>
    </source>
</evidence>
<dbReference type="Pfam" id="PF00069">
    <property type="entry name" value="Pkinase"/>
    <property type="match status" value="1"/>
</dbReference>
<feature type="region of interest" description="Disordered" evidence="10">
    <location>
        <begin position="16"/>
        <end position="66"/>
    </location>
</feature>
<dbReference type="GO" id="GO:0005524">
    <property type="term" value="F:ATP binding"/>
    <property type="evidence" value="ECO:0007669"/>
    <property type="project" value="UniProtKB-KW"/>
</dbReference>
<dbReference type="InterPro" id="IPR011009">
    <property type="entry name" value="Kinase-like_dom_sf"/>
</dbReference>
<dbReference type="GO" id="GO:0007346">
    <property type="term" value="P:regulation of mitotic cell cycle"/>
    <property type="evidence" value="ECO:0007669"/>
    <property type="project" value="TreeGrafter"/>
</dbReference>
<evidence type="ECO:0000313" key="12">
    <source>
        <dbReference type="EMBL" id="KAK9970235.1"/>
    </source>
</evidence>
<evidence type="ECO:0000256" key="5">
    <source>
        <dbReference type="ARBA" id="ARBA00022741"/>
    </source>
</evidence>
<sequence length="481" mass="54065">MGQCISHSYIVEQDAPACTSPTPVPERVEKKKGKLFRWPFSRKSKKTSNEAQQSQCGNDSRQPPQRCFDGEVEQKGNNTQSISKIKRVFTVTAVADVNEDINTDSNNNAPSLDKAEVNNDSVHSRVCSLTSLENVNEGIPKAEENSSTNNTSVYSWHSCVSSLTTGHDADVPRQGDISTNSSTSTSESSEENNSTPLPLDAIPWKNEDEIIYLSLKGKTGNIEQHYEIGRMLGEGSFGNVFKGTRLSDSRKGGKSLPKEVALMIRMNKGPRVPQIINLLDWYEKPEGYILVLERPTPCTDLHNFVMRHGGKISESKARVVMRQVVTAARICGERGVFHSDIKLENLLINQNTMQVKLIDFGCGRPLKKSAYSRFSGTRVYAPPEAFQRRYHAKPATVYSLGVLLFKMLSGRYPGKLKPQTFTWTLIRENISKECRELISSCLERDPAKRIHLEKIILHDWFQALILNSETEKEKEKKKKTE</sequence>
<comment type="catalytic activity">
    <reaction evidence="8">
        <text>L-threonyl-[protein] + ATP = O-phospho-L-threonyl-[protein] + ADP + H(+)</text>
        <dbReference type="Rhea" id="RHEA:46608"/>
        <dbReference type="Rhea" id="RHEA-COMP:11060"/>
        <dbReference type="Rhea" id="RHEA-COMP:11605"/>
        <dbReference type="ChEBI" id="CHEBI:15378"/>
        <dbReference type="ChEBI" id="CHEBI:30013"/>
        <dbReference type="ChEBI" id="CHEBI:30616"/>
        <dbReference type="ChEBI" id="CHEBI:61977"/>
        <dbReference type="ChEBI" id="CHEBI:456216"/>
        <dbReference type="EC" id="2.7.11.1"/>
    </reaction>
</comment>
<dbReference type="InterPro" id="IPR000719">
    <property type="entry name" value="Prot_kinase_dom"/>
</dbReference>
<dbReference type="GO" id="GO:0004674">
    <property type="term" value="F:protein serine/threonine kinase activity"/>
    <property type="evidence" value="ECO:0007669"/>
    <property type="project" value="UniProtKB-KW"/>
</dbReference>
<evidence type="ECO:0000256" key="2">
    <source>
        <dbReference type="ARBA" id="ARBA00012513"/>
    </source>
</evidence>
<protein>
    <recommendedName>
        <fullName evidence="2">non-specific serine/threonine protein kinase</fullName>
        <ecNumber evidence="2">2.7.11.1</ecNumber>
    </recommendedName>
</protein>
<name>A0AAW2A945_CULAL</name>
<gene>
    <name evidence="12" type="ORF">ABG768_026194</name>
</gene>
<evidence type="ECO:0000256" key="3">
    <source>
        <dbReference type="ARBA" id="ARBA00022527"/>
    </source>
</evidence>
<dbReference type="InterPro" id="IPR008271">
    <property type="entry name" value="Ser/Thr_kinase_AS"/>
</dbReference>
<evidence type="ECO:0000256" key="8">
    <source>
        <dbReference type="ARBA" id="ARBA00047899"/>
    </source>
</evidence>
<comment type="catalytic activity">
    <reaction evidence="9">
        <text>L-seryl-[protein] + ATP = O-phospho-L-seryl-[protein] + ADP + H(+)</text>
        <dbReference type="Rhea" id="RHEA:17989"/>
        <dbReference type="Rhea" id="RHEA-COMP:9863"/>
        <dbReference type="Rhea" id="RHEA-COMP:11604"/>
        <dbReference type="ChEBI" id="CHEBI:15378"/>
        <dbReference type="ChEBI" id="CHEBI:29999"/>
        <dbReference type="ChEBI" id="CHEBI:30616"/>
        <dbReference type="ChEBI" id="CHEBI:83421"/>
        <dbReference type="ChEBI" id="CHEBI:456216"/>
        <dbReference type="EC" id="2.7.11.1"/>
    </reaction>
</comment>
<keyword evidence="13" id="KW-1185">Reference proteome</keyword>
<dbReference type="Gene3D" id="1.10.510.10">
    <property type="entry name" value="Transferase(Phosphotransferase) domain 1"/>
    <property type="match status" value="1"/>
</dbReference>
<dbReference type="SMART" id="SM00220">
    <property type="entry name" value="S_TKc"/>
    <property type="match status" value="1"/>
</dbReference>
<keyword evidence="6" id="KW-0418">Kinase</keyword>
<dbReference type="PROSITE" id="PS50011">
    <property type="entry name" value="PROTEIN_KINASE_DOM"/>
    <property type="match status" value="1"/>
</dbReference>